<dbReference type="InterPro" id="IPR044843">
    <property type="entry name" value="Trans_IPPS_bact-type"/>
</dbReference>
<evidence type="ECO:0000313" key="3">
    <source>
        <dbReference type="EMBL" id="GGE17814.1"/>
    </source>
</evidence>
<keyword evidence="4" id="KW-1185">Reference proteome</keyword>
<sequence>MSLGAIRNESFAGEEEPRAEDLPPVSSSFYLGLRILPREQRLAMYAVYAFCRAVDDVADTPGPAEERLRRLEGWRAAIGELYAGEAPRPSLAALAGAIRRFRLARADFDAIIAGMAMDVRGETERPDEAALDLYCDRVASAPGRLSVRVFGLEEAPGLALAHHLGRALQLTNILRDVDEDAEMGRLYLPRELLAEAGLGALALPDLLADPRLTQPCAILAERGRRHFAEARAIMDGVPRDRVRAPRLMAAAYAPLLERLAARGWAPPRQRIAKRKRDLMGAVLRFGLL</sequence>
<dbReference type="SFLD" id="SFLDS00005">
    <property type="entry name" value="Isoprenoid_Synthase_Type_I"/>
    <property type="match status" value="1"/>
</dbReference>
<evidence type="ECO:0000256" key="1">
    <source>
        <dbReference type="ARBA" id="ARBA00022679"/>
    </source>
</evidence>
<protein>
    <submittedName>
        <fullName evidence="3">Squalene synthase HpnD</fullName>
    </submittedName>
</protein>
<reference evidence="3" key="2">
    <citation type="submission" date="2020-09" db="EMBL/GenBank/DDBJ databases">
        <authorList>
            <person name="Sun Q."/>
            <person name="Zhou Y."/>
        </authorList>
    </citation>
    <scope>NUCLEOTIDE SEQUENCE</scope>
    <source>
        <strain evidence="3">CGMCC 1.15367</strain>
    </source>
</reference>
<dbReference type="SUPFAM" id="SSF48576">
    <property type="entry name" value="Terpenoid synthases"/>
    <property type="match status" value="1"/>
</dbReference>
<reference evidence="3" key="1">
    <citation type="journal article" date="2014" name="Int. J. Syst. Evol. Microbiol.">
        <title>Complete genome sequence of Corynebacterium casei LMG S-19264T (=DSM 44701T), isolated from a smear-ripened cheese.</title>
        <authorList>
            <consortium name="US DOE Joint Genome Institute (JGI-PGF)"/>
            <person name="Walter F."/>
            <person name="Albersmeier A."/>
            <person name="Kalinowski J."/>
            <person name="Ruckert C."/>
        </authorList>
    </citation>
    <scope>NUCLEOTIDE SEQUENCE</scope>
    <source>
        <strain evidence="3">CGMCC 1.15367</strain>
    </source>
</reference>
<accession>A0A917EB58</accession>
<dbReference type="InterPro" id="IPR019845">
    <property type="entry name" value="Squalene/phytoene_synthase_CS"/>
</dbReference>
<dbReference type="SFLD" id="SFLDG01212">
    <property type="entry name" value="Phytoene_synthase_like"/>
    <property type="match status" value="1"/>
</dbReference>
<dbReference type="InterPro" id="IPR017828">
    <property type="entry name" value="SQ_synth_HpnD-like"/>
</dbReference>
<gene>
    <name evidence="3" type="ORF">GCM10011390_41240</name>
</gene>
<dbReference type="RefSeq" id="WP_188911864.1">
    <property type="nucleotide sequence ID" value="NZ_BMIQ01000008.1"/>
</dbReference>
<comment type="caution">
    <text evidence="3">The sequence shown here is derived from an EMBL/GenBank/DDBJ whole genome shotgun (WGS) entry which is preliminary data.</text>
</comment>
<organism evidence="3 4">
    <name type="scientific">Aureimonas endophytica</name>
    <dbReference type="NCBI Taxonomy" id="2027858"/>
    <lineage>
        <taxon>Bacteria</taxon>
        <taxon>Pseudomonadati</taxon>
        <taxon>Pseudomonadota</taxon>
        <taxon>Alphaproteobacteria</taxon>
        <taxon>Hyphomicrobiales</taxon>
        <taxon>Aurantimonadaceae</taxon>
        <taxon>Aureimonas</taxon>
    </lineage>
</organism>
<name>A0A917EB58_9HYPH</name>
<dbReference type="AlphaFoldDB" id="A0A917EB58"/>
<feature type="region of interest" description="Disordered" evidence="2">
    <location>
        <begin position="1"/>
        <end position="21"/>
    </location>
</feature>
<dbReference type="InterPro" id="IPR033904">
    <property type="entry name" value="Trans_IPPS_HH"/>
</dbReference>
<dbReference type="NCBIfam" id="TIGR03465">
    <property type="entry name" value="HpnD"/>
    <property type="match status" value="1"/>
</dbReference>
<dbReference type="GO" id="GO:0004311">
    <property type="term" value="F:geranylgeranyl diphosphate synthase activity"/>
    <property type="evidence" value="ECO:0007669"/>
    <property type="project" value="InterPro"/>
</dbReference>
<dbReference type="SFLD" id="SFLDG01018">
    <property type="entry name" value="Squalene/Phytoene_Synthase_Lik"/>
    <property type="match status" value="1"/>
</dbReference>
<evidence type="ECO:0000256" key="2">
    <source>
        <dbReference type="SAM" id="MobiDB-lite"/>
    </source>
</evidence>
<dbReference type="InterPro" id="IPR002060">
    <property type="entry name" value="Squ/phyt_synthse"/>
</dbReference>
<dbReference type="Proteomes" id="UP000644699">
    <property type="component" value="Unassembled WGS sequence"/>
</dbReference>
<evidence type="ECO:0000313" key="4">
    <source>
        <dbReference type="Proteomes" id="UP000644699"/>
    </source>
</evidence>
<dbReference type="GO" id="GO:0016117">
    <property type="term" value="P:carotenoid biosynthetic process"/>
    <property type="evidence" value="ECO:0007669"/>
    <property type="project" value="InterPro"/>
</dbReference>
<dbReference type="Gene3D" id="1.10.600.10">
    <property type="entry name" value="Farnesyl Diphosphate Synthase"/>
    <property type="match status" value="1"/>
</dbReference>
<keyword evidence="1" id="KW-0808">Transferase</keyword>
<dbReference type="CDD" id="cd00683">
    <property type="entry name" value="Trans_IPPS_HH"/>
    <property type="match status" value="1"/>
</dbReference>
<proteinExistence type="predicted"/>
<dbReference type="InterPro" id="IPR008949">
    <property type="entry name" value="Isoprenoid_synthase_dom_sf"/>
</dbReference>
<dbReference type="GO" id="GO:0051996">
    <property type="term" value="F:squalene synthase [NAD(P)H] activity"/>
    <property type="evidence" value="ECO:0007669"/>
    <property type="project" value="InterPro"/>
</dbReference>
<dbReference type="EMBL" id="BMIQ01000008">
    <property type="protein sequence ID" value="GGE17814.1"/>
    <property type="molecule type" value="Genomic_DNA"/>
</dbReference>
<dbReference type="Pfam" id="PF00494">
    <property type="entry name" value="SQS_PSY"/>
    <property type="match status" value="1"/>
</dbReference>
<dbReference type="PROSITE" id="PS01045">
    <property type="entry name" value="SQUALEN_PHYTOEN_SYN_2"/>
    <property type="match status" value="1"/>
</dbReference>
<dbReference type="PANTHER" id="PTHR31480">
    <property type="entry name" value="BIFUNCTIONAL LYCOPENE CYCLASE/PHYTOENE SYNTHASE"/>
    <property type="match status" value="1"/>
</dbReference>